<dbReference type="InterPro" id="IPR015946">
    <property type="entry name" value="KH_dom-like_a/b"/>
</dbReference>
<evidence type="ECO:0000313" key="1">
    <source>
        <dbReference type="EMBL" id="EQD29205.1"/>
    </source>
</evidence>
<sequence length="93" mass="10166">MVTVVSVDCASDLSSAKVKFSALGDDGARAEALKTLQGMRGFLRHLLGERLENLRRVPLLDFRLDDSIAYGVRVNTLLRELEAGPHRRSGAGE</sequence>
<comment type="caution">
    <text evidence="1">The sequence shown here is derived from an EMBL/GenBank/DDBJ whole genome shotgun (WGS) entry which is preliminary data.</text>
</comment>
<dbReference type="SUPFAM" id="SSF89919">
    <property type="entry name" value="Ribosome-binding factor A, RbfA"/>
    <property type="match status" value="1"/>
</dbReference>
<reference evidence="1" key="1">
    <citation type="submission" date="2013-08" db="EMBL/GenBank/DDBJ databases">
        <authorList>
            <person name="Mendez C."/>
            <person name="Richter M."/>
            <person name="Ferrer M."/>
            <person name="Sanchez J."/>
        </authorList>
    </citation>
    <scope>NUCLEOTIDE SEQUENCE</scope>
</reference>
<dbReference type="InterPro" id="IPR000238">
    <property type="entry name" value="RbfA"/>
</dbReference>
<name>T0ZHA3_9ZZZZ</name>
<dbReference type="Gene3D" id="3.30.300.20">
    <property type="match status" value="1"/>
</dbReference>
<reference evidence="1" key="2">
    <citation type="journal article" date="2014" name="ISME J.">
        <title>Microbial stratification in low pH oxic and suboxic macroscopic growths along an acid mine drainage.</title>
        <authorList>
            <person name="Mendez-Garcia C."/>
            <person name="Mesa V."/>
            <person name="Sprenger R.R."/>
            <person name="Richter M."/>
            <person name="Diez M.S."/>
            <person name="Solano J."/>
            <person name="Bargiela R."/>
            <person name="Golyshina O.V."/>
            <person name="Manteca A."/>
            <person name="Ramos J.L."/>
            <person name="Gallego J.R."/>
            <person name="Llorente I."/>
            <person name="Martins Dos Santos V.A."/>
            <person name="Jensen O.N."/>
            <person name="Pelaez A.I."/>
            <person name="Sanchez J."/>
            <person name="Ferrer M."/>
        </authorList>
    </citation>
    <scope>NUCLEOTIDE SEQUENCE</scope>
</reference>
<dbReference type="PANTHER" id="PTHR33515:SF1">
    <property type="entry name" value="RIBOSOME-BINDING FACTOR A, CHLOROPLASTIC-RELATED"/>
    <property type="match status" value="1"/>
</dbReference>
<dbReference type="AlphaFoldDB" id="T0ZHA3"/>
<dbReference type="Pfam" id="PF02033">
    <property type="entry name" value="RBFA"/>
    <property type="match status" value="1"/>
</dbReference>
<dbReference type="InterPro" id="IPR023799">
    <property type="entry name" value="RbfA_dom_sf"/>
</dbReference>
<dbReference type="GO" id="GO:0005829">
    <property type="term" value="C:cytosol"/>
    <property type="evidence" value="ECO:0007669"/>
    <property type="project" value="TreeGrafter"/>
</dbReference>
<protein>
    <submittedName>
        <fullName evidence="1">Ribosome-binding factor A</fullName>
    </submittedName>
</protein>
<gene>
    <name evidence="1" type="ORF">B1A_20831</name>
</gene>
<organism evidence="1">
    <name type="scientific">mine drainage metagenome</name>
    <dbReference type="NCBI Taxonomy" id="410659"/>
    <lineage>
        <taxon>unclassified sequences</taxon>
        <taxon>metagenomes</taxon>
        <taxon>ecological metagenomes</taxon>
    </lineage>
</organism>
<accession>T0ZHA3</accession>
<dbReference type="NCBIfam" id="TIGR00082">
    <property type="entry name" value="rbfA"/>
    <property type="match status" value="1"/>
</dbReference>
<dbReference type="PANTHER" id="PTHR33515">
    <property type="entry name" value="RIBOSOME-BINDING FACTOR A, CHLOROPLASTIC-RELATED"/>
    <property type="match status" value="1"/>
</dbReference>
<proteinExistence type="predicted"/>
<dbReference type="GO" id="GO:0043024">
    <property type="term" value="F:ribosomal small subunit binding"/>
    <property type="evidence" value="ECO:0007669"/>
    <property type="project" value="TreeGrafter"/>
</dbReference>
<dbReference type="GO" id="GO:0006364">
    <property type="term" value="P:rRNA processing"/>
    <property type="evidence" value="ECO:0007669"/>
    <property type="project" value="InterPro"/>
</dbReference>
<dbReference type="EMBL" id="AUZX01015385">
    <property type="protein sequence ID" value="EQD29205.1"/>
    <property type="molecule type" value="Genomic_DNA"/>
</dbReference>